<feature type="transmembrane region" description="Helical" evidence="6">
    <location>
        <begin position="137"/>
        <end position="154"/>
    </location>
</feature>
<accession>A0ABQ7J9V3</accession>
<evidence type="ECO:0000256" key="2">
    <source>
        <dbReference type="ARBA" id="ARBA00006070"/>
    </source>
</evidence>
<evidence type="ECO:0000256" key="1">
    <source>
        <dbReference type="ARBA" id="ARBA00004141"/>
    </source>
</evidence>
<gene>
    <name evidence="7" type="ORF">IE077_000412</name>
</gene>
<keyword evidence="3 6" id="KW-0812">Transmembrane</keyword>
<evidence type="ECO:0000256" key="5">
    <source>
        <dbReference type="ARBA" id="ARBA00023136"/>
    </source>
</evidence>
<dbReference type="PANTHER" id="PTHR10743">
    <property type="entry name" value="PROTEIN RER1"/>
    <property type="match status" value="1"/>
</dbReference>
<keyword evidence="5 6" id="KW-0472">Membrane</keyword>
<evidence type="ECO:0000256" key="3">
    <source>
        <dbReference type="ARBA" id="ARBA00022692"/>
    </source>
</evidence>
<evidence type="ECO:0000313" key="7">
    <source>
        <dbReference type="EMBL" id="KAF8820777.1"/>
    </source>
</evidence>
<comment type="subcellular location">
    <subcellularLocation>
        <location evidence="1">Membrane</location>
        <topology evidence="1">Multi-pass membrane protein</topology>
    </subcellularLocation>
</comment>
<organism evidence="7 8">
    <name type="scientific">Cardiosporidium cionae</name>
    <dbReference type="NCBI Taxonomy" id="476202"/>
    <lineage>
        <taxon>Eukaryota</taxon>
        <taxon>Sar</taxon>
        <taxon>Alveolata</taxon>
        <taxon>Apicomplexa</taxon>
        <taxon>Aconoidasida</taxon>
        <taxon>Nephromycida</taxon>
        <taxon>Cardiosporidium</taxon>
    </lineage>
</organism>
<proteinExistence type="inferred from homology"/>
<sequence>MMTSDSGNRQQTLSISLLYRSIARLLSQQLDKSTVYIKSRWFMFFFLFAILFVRIIVLRAFYIVGYGFGLYVLNLFLAFISPPLDPETETYILPVRDSEEFRPFIRRLPEFKFWLSSIKSVVCSIFITFFTFLDIPVYWPLLALYFILLFILTMKEQIRRMIKYRYVPFSWGKQSYGEITRGHREEKDHPPRTAYQSGFTGKMHATEAKPVRSEVRYLPPGTVPAKFGLWNGSASSTMVK</sequence>
<comment type="similarity">
    <text evidence="2">Belongs to the RER1 family.</text>
</comment>
<keyword evidence="8" id="KW-1185">Reference proteome</keyword>
<feature type="transmembrane region" description="Helical" evidence="6">
    <location>
        <begin position="63"/>
        <end position="80"/>
    </location>
</feature>
<protein>
    <submittedName>
        <fullName evidence="7">RER1 protein</fullName>
    </submittedName>
</protein>
<dbReference type="Proteomes" id="UP000823046">
    <property type="component" value="Unassembled WGS sequence"/>
</dbReference>
<dbReference type="Pfam" id="PF03248">
    <property type="entry name" value="Rer1"/>
    <property type="match status" value="1"/>
</dbReference>
<name>A0ABQ7J9V3_9APIC</name>
<keyword evidence="4 6" id="KW-1133">Transmembrane helix</keyword>
<dbReference type="InterPro" id="IPR004932">
    <property type="entry name" value="Rer1"/>
</dbReference>
<dbReference type="PANTHER" id="PTHR10743:SF0">
    <property type="entry name" value="PROTEIN RER1"/>
    <property type="match status" value="1"/>
</dbReference>
<feature type="transmembrane region" description="Helical" evidence="6">
    <location>
        <begin position="41"/>
        <end position="57"/>
    </location>
</feature>
<evidence type="ECO:0000313" key="8">
    <source>
        <dbReference type="Proteomes" id="UP000823046"/>
    </source>
</evidence>
<feature type="transmembrane region" description="Helical" evidence="6">
    <location>
        <begin position="111"/>
        <end position="131"/>
    </location>
</feature>
<reference evidence="7 8" key="1">
    <citation type="journal article" date="2020" name="bioRxiv">
        <title>Metabolic contributions of an alphaproteobacterial endosymbiont in the apicomplexan Cardiosporidium cionae.</title>
        <authorList>
            <person name="Hunter E.S."/>
            <person name="Paight C.J."/>
            <person name="Lane C.E."/>
        </authorList>
    </citation>
    <scope>NUCLEOTIDE SEQUENCE [LARGE SCALE GENOMIC DNA]</scope>
    <source>
        <strain evidence="7">ESH_2018</strain>
    </source>
</reference>
<dbReference type="EMBL" id="JADAQX010000304">
    <property type="protein sequence ID" value="KAF8820777.1"/>
    <property type="molecule type" value="Genomic_DNA"/>
</dbReference>
<comment type="caution">
    <text evidence="7">The sequence shown here is derived from an EMBL/GenBank/DDBJ whole genome shotgun (WGS) entry which is preliminary data.</text>
</comment>
<evidence type="ECO:0000256" key="4">
    <source>
        <dbReference type="ARBA" id="ARBA00022989"/>
    </source>
</evidence>
<evidence type="ECO:0000256" key="6">
    <source>
        <dbReference type="SAM" id="Phobius"/>
    </source>
</evidence>